<protein>
    <submittedName>
        <fullName evidence="2">3-oxoadipate enol-lactonase</fullName>
    </submittedName>
</protein>
<dbReference type="PRINTS" id="PR00111">
    <property type="entry name" value="ABHYDROLASE"/>
</dbReference>
<dbReference type="Pfam" id="PF00561">
    <property type="entry name" value="Abhydrolase_1"/>
    <property type="match status" value="1"/>
</dbReference>
<dbReference type="InterPro" id="IPR029058">
    <property type="entry name" value="AB_hydrolase_fold"/>
</dbReference>
<reference evidence="2 3" key="1">
    <citation type="submission" date="2018-04" db="EMBL/GenBank/DDBJ databases">
        <title>Genomic Encyclopedia of Archaeal and Bacterial Type Strains, Phase II (KMG-II): from individual species to whole genera.</title>
        <authorList>
            <person name="Goeker M."/>
        </authorList>
    </citation>
    <scope>NUCLEOTIDE SEQUENCE [LARGE SCALE GENOMIC DNA]</scope>
    <source>
        <strain evidence="2 3">DSM 25521</strain>
    </source>
</reference>
<dbReference type="Proteomes" id="UP000241808">
    <property type="component" value="Unassembled WGS sequence"/>
</dbReference>
<dbReference type="RefSeq" id="WP_108179149.1">
    <property type="nucleotide sequence ID" value="NZ_PZZL01000010.1"/>
</dbReference>
<evidence type="ECO:0000313" key="2">
    <source>
        <dbReference type="EMBL" id="PTM51473.1"/>
    </source>
</evidence>
<dbReference type="EMBL" id="PZZL01000010">
    <property type="protein sequence ID" value="PTM51473.1"/>
    <property type="molecule type" value="Genomic_DNA"/>
</dbReference>
<gene>
    <name evidence="2" type="ORF">C8P69_110139</name>
</gene>
<organism evidence="2 3">
    <name type="scientific">Phreatobacter oligotrophus</name>
    <dbReference type="NCBI Taxonomy" id="1122261"/>
    <lineage>
        <taxon>Bacteria</taxon>
        <taxon>Pseudomonadati</taxon>
        <taxon>Pseudomonadota</taxon>
        <taxon>Alphaproteobacteria</taxon>
        <taxon>Hyphomicrobiales</taxon>
        <taxon>Phreatobacteraceae</taxon>
        <taxon>Phreatobacter</taxon>
    </lineage>
</organism>
<comment type="caution">
    <text evidence="2">The sequence shown here is derived from an EMBL/GenBank/DDBJ whole genome shotgun (WGS) entry which is preliminary data.</text>
</comment>
<sequence>MPYVQTPSATLFVTEAGSPNAPPILFSNSLGTTHRMWDAVVAELSADFRCIRYDTRGHGASTFDARPFDIAALADDAVALMNNLGLARVHFAGLSLGGMTGQALAIHHPDRLASLTLMATSAFMPTEAAWNDRAALVRREGTKAIVGATLERWFTPGYRESAATSVEAVAAEFLAIDRTGYAGACEAIGRMDLRPDLGTIVAPTTIIAGAEDPATPLAMARELNQAIDGSELVVLSPAAHLLAVEQPERVCAELRKTVAMNHPGVAGGSNS</sequence>
<dbReference type="GO" id="GO:0047570">
    <property type="term" value="F:3-oxoadipate enol-lactonase activity"/>
    <property type="evidence" value="ECO:0007669"/>
    <property type="project" value="InterPro"/>
</dbReference>
<feature type="domain" description="AB hydrolase-1" evidence="1">
    <location>
        <begin position="22"/>
        <end position="245"/>
    </location>
</feature>
<dbReference type="InterPro" id="IPR050471">
    <property type="entry name" value="AB_hydrolase"/>
</dbReference>
<proteinExistence type="predicted"/>
<evidence type="ECO:0000313" key="3">
    <source>
        <dbReference type="Proteomes" id="UP000241808"/>
    </source>
</evidence>
<accession>A0A2T4YY68</accession>
<dbReference type="SUPFAM" id="SSF53474">
    <property type="entry name" value="alpha/beta-Hydrolases"/>
    <property type="match status" value="1"/>
</dbReference>
<dbReference type="InterPro" id="IPR026968">
    <property type="entry name" value="PcaD/CatD"/>
</dbReference>
<evidence type="ECO:0000259" key="1">
    <source>
        <dbReference type="Pfam" id="PF00561"/>
    </source>
</evidence>
<dbReference type="PANTHER" id="PTHR43433:SF5">
    <property type="entry name" value="AB HYDROLASE-1 DOMAIN-CONTAINING PROTEIN"/>
    <property type="match status" value="1"/>
</dbReference>
<keyword evidence="3" id="KW-1185">Reference proteome</keyword>
<dbReference type="InterPro" id="IPR000073">
    <property type="entry name" value="AB_hydrolase_1"/>
</dbReference>
<dbReference type="AlphaFoldDB" id="A0A2T4YY68"/>
<name>A0A2T4YY68_9HYPH</name>
<dbReference type="NCBIfam" id="TIGR02427">
    <property type="entry name" value="protocat_pcaD"/>
    <property type="match status" value="1"/>
</dbReference>
<dbReference type="PANTHER" id="PTHR43433">
    <property type="entry name" value="HYDROLASE, ALPHA/BETA FOLD FAMILY PROTEIN"/>
    <property type="match status" value="1"/>
</dbReference>
<dbReference type="GO" id="GO:0042952">
    <property type="term" value="P:beta-ketoadipate pathway"/>
    <property type="evidence" value="ECO:0007669"/>
    <property type="project" value="InterPro"/>
</dbReference>
<dbReference type="Gene3D" id="3.40.50.1820">
    <property type="entry name" value="alpha/beta hydrolase"/>
    <property type="match status" value="1"/>
</dbReference>
<dbReference type="OrthoDB" id="9793083at2"/>